<keyword evidence="2" id="KW-0472">Membrane</keyword>
<organism evidence="3 4">
    <name type="scientific">Metschnikowia aff. pulcherrima</name>
    <dbReference type="NCBI Taxonomy" id="2163413"/>
    <lineage>
        <taxon>Eukaryota</taxon>
        <taxon>Fungi</taxon>
        <taxon>Dikarya</taxon>
        <taxon>Ascomycota</taxon>
        <taxon>Saccharomycotina</taxon>
        <taxon>Pichiomycetes</taxon>
        <taxon>Metschnikowiaceae</taxon>
        <taxon>Metschnikowia</taxon>
    </lineage>
</organism>
<accession>A0A4P6XTW9</accession>
<dbReference type="Proteomes" id="UP000292447">
    <property type="component" value="Chromosome IV"/>
</dbReference>
<gene>
    <name evidence="3" type="ORF">METSCH_D06980</name>
</gene>
<proteinExistence type="predicted"/>
<feature type="region of interest" description="Disordered" evidence="1">
    <location>
        <begin position="36"/>
        <end position="57"/>
    </location>
</feature>
<reference evidence="4" key="1">
    <citation type="submission" date="2019-03" db="EMBL/GenBank/DDBJ databases">
        <title>Snf2 controls pulcherriminic acid biosynthesis and connects pigmentation and antifungal activity of the yeast Metschnikowia pulcherrima.</title>
        <authorList>
            <person name="Gore-Lloyd D."/>
            <person name="Sumann I."/>
            <person name="Brachmann A.O."/>
            <person name="Schneeberger K."/>
            <person name="Ortiz-Merino R.A."/>
            <person name="Moreno-Beltran M."/>
            <person name="Schlaefli M."/>
            <person name="Kirner P."/>
            <person name="Santos Kron A."/>
            <person name="Wolfe K.H."/>
            <person name="Piel J."/>
            <person name="Ahrens C.H."/>
            <person name="Henk D."/>
            <person name="Freimoser F.M."/>
        </authorList>
    </citation>
    <scope>NUCLEOTIDE SEQUENCE [LARGE SCALE GENOMIC DNA]</scope>
    <source>
        <strain evidence="4">APC 1.2</strain>
    </source>
</reference>
<protein>
    <submittedName>
        <fullName evidence="3">Uncharacterized protein</fullName>
    </submittedName>
</protein>
<evidence type="ECO:0000256" key="2">
    <source>
        <dbReference type="SAM" id="Phobius"/>
    </source>
</evidence>
<sequence length="569" mass="63166">MNRDSTRSPESSAALRRLLSSHHSIYNTLTDPLLECALPPRQPHPAREDESHALSTHDASNDLKLELGPNSPAIEDSLSAFSSWQSINFSSFQDVARLFRILSPFTCNNSRPASASILSNSTDEDAHPESLVLVPSARSETSPQVLLFETDEEDEDEDALAGIGVEADGGRPTIASSNSQRLCSVRTDLLQTFIMPRMHLSDELSPIQLTIVSSTEKCLSDEINNMMDFIQSLSASFSSISISRIALERRPLAEEVTLAKTSDVLLAINDGCKWVAILVALLAENRGVDRLPSFTVVNLLTSNYFENLFEIIRHLRPDQSIKATSLRSSVFLKKLKILIEKELAKRTSASFSNAVRSNFEDIRTCLEIGTSMEKTVSGSIVKPDYKNIERVIRNEIVYSPEYNAVDPLRLSNSLRHMRVLVDSMKEFFVSGSTDDSVAGLSSVNRETLWFLCSFSIGIGLGFTLNAFQIFHAFKRSMFVESSPMPEIIVKSSSRELYLRSISDECAKLADHFIARIDGALTTMTHFLSRFELWGGTTIGKVCRECKTLSSTVFDSASRGFLKVKSLFSL</sequence>
<evidence type="ECO:0000313" key="4">
    <source>
        <dbReference type="Proteomes" id="UP000292447"/>
    </source>
</evidence>
<evidence type="ECO:0000256" key="1">
    <source>
        <dbReference type="SAM" id="MobiDB-lite"/>
    </source>
</evidence>
<name>A0A4P6XTW9_9ASCO</name>
<evidence type="ECO:0000313" key="3">
    <source>
        <dbReference type="EMBL" id="QBM89618.1"/>
    </source>
</evidence>
<dbReference type="AlphaFoldDB" id="A0A4P6XTW9"/>
<keyword evidence="4" id="KW-1185">Reference proteome</keyword>
<dbReference type="EMBL" id="CP034459">
    <property type="protein sequence ID" value="QBM89618.1"/>
    <property type="molecule type" value="Genomic_DNA"/>
</dbReference>
<keyword evidence="2" id="KW-1133">Transmembrane helix</keyword>
<keyword evidence="2" id="KW-0812">Transmembrane</keyword>
<feature type="transmembrane region" description="Helical" evidence="2">
    <location>
        <begin position="448"/>
        <end position="467"/>
    </location>
</feature>